<evidence type="ECO:0000313" key="1">
    <source>
        <dbReference type="EMBL" id="RHH12509.1"/>
    </source>
</evidence>
<organism evidence="1 2">
    <name type="scientific">Bacteroides fragilis</name>
    <dbReference type="NCBI Taxonomy" id="817"/>
    <lineage>
        <taxon>Bacteria</taxon>
        <taxon>Pseudomonadati</taxon>
        <taxon>Bacteroidota</taxon>
        <taxon>Bacteroidia</taxon>
        <taxon>Bacteroidales</taxon>
        <taxon>Bacteroidaceae</taxon>
        <taxon>Bacteroides</taxon>
    </lineage>
</organism>
<dbReference type="Proteomes" id="UP000266644">
    <property type="component" value="Unassembled WGS sequence"/>
</dbReference>
<accession>A0A396C3Y1</accession>
<dbReference type="Gene3D" id="2.60.40.2630">
    <property type="match status" value="1"/>
</dbReference>
<protein>
    <recommendedName>
        <fullName evidence="3">Fimbrillin family protein</fullName>
    </recommendedName>
</protein>
<dbReference type="RefSeq" id="WP_032543423.1">
    <property type="nucleotide sequence ID" value="NZ_CABJEQ010000004.1"/>
</dbReference>
<dbReference type="CDD" id="cd13120">
    <property type="entry name" value="BF2867_like_N"/>
    <property type="match status" value="1"/>
</dbReference>
<proteinExistence type="predicted"/>
<gene>
    <name evidence="1" type="ORF">DW228_08645</name>
</gene>
<reference evidence="1 2" key="1">
    <citation type="submission" date="2018-08" db="EMBL/GenBank/DDBJ databases">
        <title>A genome reference for cultivated species of the human gut microbiota.</title>
        <authorList>
            <person name="Zou Y."/>
            <person name="Xue W."/>
            <person name="Luo G."/>
        </authorList>
    </citation>
    <scope>NUCLEOTIDE SEQUENCE [LARGE SCALE GENOMIC DNA]</scope>
    <source>
        <strain evidence="1 2">AM18-6</strain>
    </source>
</reference>
<evidence type="ECO:0008006" key="3">
    <source>
        <dbReference type="Google" id="ProtNLM"/>
    </source>
</evidence>
<name>A0A396C3Y1_BACFG</name>
<comment type="caution">
    <text evidence="1">The sequence shown here is derived from an EMBL/GenBank/DDBJ whole genome shotgun (WGS) entry which is preliminary data.</text>
</comment>
<sequence>MKTRHLMMMMAAALVVGCSENEVTMTTPESDQVIGFKVYTGVQNRGTVTTTDEIQKLSRGFGVCAYRTTADYGTSVNPKDLYMDNTQVIYDGTSSWTYSPLRYWPTNTTDKISFFAYAPYNAEGIELTPATTTADPLLKFTLQDRQIDMVDLVSDAQKNQTSITAATSSGKITFSLKHRLSRVGMQAKIDKDLTGNGLTKVFITGIKFTQAASTLYKTANLNLSDGTWDTASGTAISSPYELKSTKTDGGILNNYVAANFADYTTKSIDISNFTAFTSLFPEEQYLFFIPAGATGTSGAGDVKIEISYDVVTKASYGAATAVVSKNTKTIDLAANSFSPGTAYLYKFTVGLTGIEFSASVDAWGADTEVTSNI</sequence>
<dbReference type="EMBL" id="QRJE01000011">
    <property type="protein sequence ID" value="RHH12509.1"/>
    <property type="molecule type" value="Genomic_DNA"/>
</dbReference>
<dbReference type="AlphaFoldDB" id="A0A396C3Y1"/>
<dbReference type="Gene3D" id="2.60.40.2620">
    <property type="entry name" value="Fimbrillin-like"/>
    <property type="match status" value="1"/>
</dbReference>
<evidence type="ECO:0000313" key="2">
    <source>
        <dbReference type="Proteomes" id="UP000266644"/>
    </source>
</evidence>
<dbReference type="PROSITE" id="PS51257">
    <property type="entry name" value="PROKAR_LIPOPROTEIN"/>
    <property type="match status" value="1"/>
</dbReference>
<dbReference type="InterPro" id="IPR042278">
    <property type="entry name" value="Mfa-like_1_N"/>
</dbReference>